<evidence type="ECO:0000313" key="2">
    <source>
        <dbReference type="EMBL" id="HGU40276.1"/>
    </source>
</evidence>
<gene>
    <name evidence="2" type="ORF">ENT77_03655</name>
</gene>
<dbReference type="EMBL" id="DSZY01000014">
    <property type="protein sequence ID" value="HGU40276.1"/>
    <property type="molecule type" value="Genomic_DNA"/>
</dbReference>
<organism evidence="2">
    <name type="scientific">Fervidobacterium thailandense</name>
    <dbReference type="NCBI Taxonomy" id="1008305"/>
    <lineage>
        <taxon>Bacteria</taxon>
        <taxon>Thermotogati</taxon>
        <taxon>Thermotogota</taxon>
        <taxon>Thermotogae</taxon>
        <taxon>Thermotogales</taxon>
        <taxon>Fervidobacteriaceae</taxon>
        <taxon>Fervidobacterium</taxon>
    </lineage>
</organism>
<reference evidence="2" key="1">
    <citation type="journal article" date="2020" name="mSystems">
        <title>Genome- and Community-Level Interaction Insights into Carbon Utilization and Element Cycling Functions of Hydrothermarchaeota in Hydrothermal Sediment.</title>
        <authorList>
            <person name="Zhou Z."/>
            <person name="Liu Y."/>
            <person name="Xu W."/>
            <person name="Pan J."/>
            <person name="Luo Z.H."/>
            <person name="Li M."/>
        </authorList>
    </citation>
    <scope>NUCLEOTIDE SEQUENCE [LARGE SCALE GENOMIC DNA]</scope>
    <source>
        <strain evidence="2">SpSt-609</strain>
    </source>
</reference>
<dbReference type="Pfam" id="PF01261">
    <property type="entry name" value="AP_endonuc_2"/>
    <property type="match status" value="1"/>
</dbReference>
<dbReference type="GO" id="GO:0016853">
    <property type="term" value="F:isomerase activity"/>
    <property type="evidence" value="ECO:0007669"/>
    <property type="project" value="UniProtKB-KW"/>
</dbReference>
<dbReference type="Gene3D" id="3.20.20.150">
    <property type="entry name" value="Divalent-metal-dependent TIM barrel enzymes"/>
    <property type="match status" value="1"/>
</dbReference>
<dbReference type="PANTHER" id="PTHR12110:SF53">
    <property type="entry name" value="BLR5974 PROTEIN"/>
    <property type="match status" value="1"/>
</dbReference>
<dbReference type="InterPro" id="IPR050312">
    <property type="entry name" value="IolE/XylAMocC-like"/>
</dbReference>
<name>A0A7C5VL77_9BACT</name>
<keyword evidence="2" id="KW-0413">Isomerase</keyword>
<feature type="domain" description="Xylose isomerase-like TIM barrel" evidence="1">
    <location>
        <begin position="40"/>
        <end position="236"/>
    </location>
</feature>
<comment type="caution">
    <text evidence="2">The sequence shown here is derived from an EMBL/GenBank/DDBJ whole genome shotgun (WGS) entry which is preliminary data.</text>
</comment>
<dbReference type="AlphaFoldDB" id="A0A7C5VL77"/>
<sequence length="261" mass="30458">MSLEAKKKRRKIVSTSLIRADVERLQTLPSSEFYELTFFKPEHLEKVLTFLKSRNASFGVHCPFIYRYAAVHPHPTSLNKDFRKDTFEKNELCANLSKKIGAEYMVIHFPNAHQKECWKDYGEVLSEVLDHIGTLNEMIEVRLENVYGNDDFHKPEDYIWIARETGTTLCIDVGHLLLDHEIYGVRPVDFILKCEQYISEVHLYYADTETYKRCHHAPWGDSKVFFQVLDVVKELNCDITLEAGPDCSEGLEHLFEFFESL</sequence>
<proteinExistence type="predicted"/>
<protein>
    <submittedName>
        <fullName evidence="2">Sugar phosphate isomerase/epimerase</fullName>
    </submittedName>
</protein>
<dbReference type="PANTHER" id="PTHR12110">
    <property type="entry name" value="HYDROXYPYRUVATE ISOMERASE"/>
    <property type="match status" value="1"/>
</dbReference>
<dbReference type="SUPFAM" id="SSF51658">
    <property type="entry name" value="Xylose isomerase-like"/>
    <property type="match status" value="1"/>
</dbReference>
<dbReference type="InterPro" id="IPR036237">
    <property type="entry name" value="Xyl_isomerase-like_sf"/>
</dbReference>
<accession>A0A7C5VL77</accession>
<dbReference type="InterPro" id="IPR013022">
    <property type="entry name" value="Xyl_isomerase-like_TIM-brl"/>
</dbReference>
<evidence type="ECO:0000259" key="1">
    <source>
        <dbReference type="Pfam" id="PF01261"/>
    </source>
</evidence>